<dbReference type="Pfam" id="PF00171">
    <property type="entry name" value="Aldedh"/>
    <property type="match status" value="1"/>
</dbReference>
<evidence type="ECO:0000259" key="8">
    <source>
        <dbReference type="Pfam" id="PF00171"/>
    </source>
</evidence>
<feature type="active site" evidence="5 6">
    <location>
        <position position="233"/>
    </location>
</feature>
<dbReference type="PANTHER" id="PTHR43570">
    <property type="entry name" value="ALDEHYDE DEHYDROGENASE"/>
    <property type="match status" value="1"/>
</dbReference>
<feature type="domain" description="Aldehyde dehydrogenase" evidence="8">
    <location>
        <begin position="3"/>
        <end position="463"/>
    </location>
</feature>
<dbReference type="OrthoDB" id="440325at2759"/>
<protein>
    <recommendedName>
        <fullName evidence="4">Aldehyde dehydrogenase</fullName>
    </recommendedName>
</protein>
<evidence type="ECO:0000256" key="7">
    <source>
        <dbReference type="RuleBase" id="RU003345"/>
    </source>
</evidence>
<organism evidence="9 10">
    <name type="scientific">Terfezia boudieri ATCC MYA-4762</name>
    <dbReference type="NCBI Taxonomy" id="1051890"/>
    <lineage>
        <taxon>Eukaryota</taxon>
        <taxon>Fungi</taxon>
        <taxon>Dikarya</taxon>
        <taxon>Ascomycota</taxon>
        <taxon>Pezizomycotina</taxon>
        <taxon>Pezizomycetes</taxon>
        <taxon>Pezizales</taxon>
        <taxon>Pezizaceae</taxon>
        <taxon>Terfezia</taxon>
    </lineage>
</organism>
<keyword evidence="10" id="KW-1185">Reference proteome</keyword>
<dbReference type="GO" id="GO:0006081">
    <property type="term" value="P:aldehyde metabolic process"/>
    <property type="evidence" value="ECO:0007669"/>
    <property type="project" value="InterPro"/>
</dbReference>
<dbReference type="Gene3D" id="3.40.309.10">
    <property type="entry name" value="Aldehyde Dehydrogenase, Chain A, domain 2"/>
    <property type="match status" value="1"/>
</dbReference>
<dbReference type="InParanoid" id="A0A3N4L6Q4"/>
<keyword evidence="2" id="KW-0125">Carotenoid biosynthesis</keyword>
<dbReference type="PROSITE" id="PS00687">
    <property type="entry name" value="ALDEHYDE_DEHYDR_GLU"/>
    <property type="match status" value="1"/>
</dbReference>
<feature type="active site" evidence="5">
    <location>
        <position position="267"/>
    </location>
</feature>
<dbReference type="InterPro" id="IPR016161">
    <property type="entry name" value="Ald_DH/histidinol_DH"/>
</dbReference>
<keyword evidence="3 4" id="KW-0560">Oxidoreductase</keyword>
<dbReference type="FunCoup" id="A0A3N4L6Q4">
    <property type="interactions" value="418"/>
</dbReference>
<evidence type="ECO:0000313" key="9">
    <source>
        <dbReference type="EMBL" id="RPB18533.1"/>
    </source>
</evidence>
<dbReference type="InterPro" id="IPR015590">
    <property type="entry name" value="Aldehyde_DH_dom"/>
</dbReference>
<dbReference type="STRING" id="1051890.A0A3N4L6Q4"/>
<dbReference type="Gene3D" id="3.40.605.10">
    <property type="entry name" value="Aldehyde Dehydrogenase, Chain A, domain 1"/>
    <property type="match status" value="1"/>
</dbReference>
<evidence type="ECO:0000256" key="5">
    <source>
        <dbReference type="PIRSR" id="PIRSR036492-1"/>
    </source>
</evidence>
<dbReference type="GO" id="GO:0016117">
    <property type="term" value="P:carotenoid biosynthetic process"/>
    <property type="evidence" value="ECO:0007669"/>
    <property type="project" value="UniProtKB-KW"/>
</dbReference>
<comment type="similarity">
    <text evidence="1 4 7">Belongs to the aldehyde dehydrogenase family.</text>
</comment>
<dbReference type="InterPro" id="IPR012394">
    <property type="entry name" value="Aldehyde_DH_NAD(P)"/>
</dbReference>
<dbReference type="InterPro" id="IPR016162">
    <property type="entry name" value="Ald_DH_N"/>
</dbReference>
<dbReference type="InterPro" id="IPR029510">
    <property type="entry name" value="Ald_DH_CS_GLU"/>
</dbReference>
<evidence type="ECO:0000256" key="2">
    <source>
        <dbReference type="ARBA" id="ARBA00022746"/>
    </source>
</evidence>
<dbReference type="PIRSF" id="PIRSF036492">
    <property type="entry name" value="ALDH"/>
    <property type="match status" value="1"/>
</dbReference>
<dbReference type="EMBL" id="ML121623">
    <property type="protein sequence ID" value="RPB18533.1"/>
    <property type="molecule type" value="Genomic_DNA"/>
</dbReference>
<dbReference type="GO" id="GO:0004029">
    <property type="term" value="F:aldehyde dehydrogenase (NAD+) activity"/>
    <property type="evidence" value="ECO:0007669"/>
    <property type="project" value="TreeGrafter"/>
</dbReference>
<accession>A0A3N4L6Q4</accession>
<evidence type="ECO:0000313" key="10">
    <source>
        <dbReference type="Proteomes" id="UP000267821"/>
    </source>
</evidence>
<dbReference type="SUPFAM" id="SSF53720">
    <property type="entry name" value="ALDH-like"/>
    <property type="match status" value="1"/>
</dbReference>
<dbReference type="GO" id="GO:0005737">
    <property type="term" value="C:cytoplasm"/>
    <property type="evidence" value="ECO:0007669"/>
    <property type="project" value="TreeGrafter"/>
</dbReference>
<evidence type="ECO:0000256" key="6">
    <source>
        <dbReference type="PROSITE-ProRule" id="PRU10007"/>
    </source>
</evidence>
<evidence type="ECO:0000256" key="3">
    <source>
        <dbReference type="ARBA" id="ARBA00023002"/>
    </source>
</evidence>
<reference evidence="9 10" key="1">
    <citation type="journal article" date="2018" name="Nat. Ecol. Evol.">
        <title>Pezizomycetes genomes reveal the molecular basis of ectomycorrhizal truffle lifestyle.</title>
        <authorList>
            <person name="Murat C."/>
            <person name="Payen T."/>
            <person name="Noel B."/>
            <person name="Kuo A."/>
            <person name="Morin E."/>
            <person name="Chen J."/>
            <person name="Kohler A."/>
            <person name="Krizsan K."/>
            <person name="Balestrini R."/>
            <person name="Da Silva C."/>
            <person name="Montanini B."/>
            <person name="Hainaut M."/>
            <person name="Levati E."/>
            <person name="Barry K.W."/>
            <person name="Belfiori B."/>
            <person name="Cichocki N."/>
            <person name="Clum A."/>
            <person name="Dockter R.B."/>
            <person name="Fauchery L."/>
            <person name="Guy J."/>
            <person name="Iotti M."/>
            <person name="Le Tacon F."/>
            <person name="Lindquist E.A."/>
            <person name="Lipzen A."/>
            <person name="Malagnac F."/>
            <person name="Mello A."/>
            <person name="Molinier V."/>
            <person name="Miyauchi S."/>
            <person name="Poulain J."/>
            <person name="Riccioni C."/>
            <person name="Rubini A."/>
            <person name="Sitrit Y."/>
            <person name="Splivallo R."/>
            <person name="Traeger S."/>
            <person name="Wang M."/>
            <person name="Zifcakova L."/>
            <person name="Wipf D."/>
            <person name="Zambonelli A."/>
            <person name="Paolocci F."/>
            <person name="Nowrousian M."/>
            <person name="Ottonello S."/>
            <person name="Baldrian P."/>
            <person name="Spatafora J.W."/>
            <person name="Henrissat B."/>
            <person name="Nagy L.G."/>
            <person name="Aury J.M."/>
            <person name="Wincker P."/>
            <person name="Grigoriev I.V."/>
            <person name="Bonfante P."/>
            <person name="Martin F.M."/>
        </authorList>
    </citation>
    <scope>NUCLEOTIDE SEQUENCE [LARGE SCALE GENOMIC DNA]</scope>
    <source>
        <strain evidence="9 10">ATCC MYA-4762</strain>
    </source>
</reference>
<dbReference type="AlphaFoldDB" id="A0A3N4L6Q4"/>
<evidence type="ECO:0000256" key="1">
    <source>
        <dbReference type="ARBA" id="ARBA00009986"/>
    </source>
</evidence>
<dbReference type="Proteomes" id="UP000267821">
    <property type="component" value="Unassembled WGS sequence"/>
</dbReference>
<proteinExistence type="inferred from homology"/>
<sequence length="504" mass="55610">MPLADPSLAATLPQFQSTPLDQIPTIIDTARSAFHSGRTRPLEFRINQLQKLYYGLCDIEATAISAMSADLGRAHFETSFADINYTKSELISMIKNMKTWLADENVSEGIPWYLRWSHQTYLKKDPLGVVLLIGAWNYPWNLNLVPLFGAIAAGNTCILKPSEISPHSAATLEKLFEISGMDKECYRVIQGAVPETTLVLKQQFDKICYTGNGAVGKIVARAAAEFLTPVILELGGKNPVIIAPSANIPVAAKRIAWAKSLNSGQSCVAPDYLVIPRSLETAFITEFSKVLNSFYPTGLRNSPDYSRFVNDRHFNRVHEILKTTSGEVKIGGEIIDPKDRLMEMTLISLGHVSEGKWETDSLMQEEIFGPPLAYIVYDDNNLASAVDVVRKMSDTSLGAYVFAEKKAEQDLVLNNTRSGGFCVNEAFVNSIIAGLPFGGVGQSGTGKYRGKWSILSFVHLRSVVVNNGGWVDWLIGFRFPPFLESNYKVLKMAVPSPGFSRPKK</sequence>
<dbReference type="InterPro" id="IPR016163">
    <property type="entry name" value="Ald_DH_C"/>
</dbReference>
<gene>
    <name evidence="9" type="ORF">L211DRAFT_854046</name>
</gene>
<name>A0A3N4L6Q4_9PEZI</name>
<evidence type="ECO:0000256" key="4">
    <source>
        <dbReference type="PIRNR" id="PIRNR036492"/>
    </source>
</evidence>
<dbReference type="PANTHER" id="PTHR43570:SF16">
    <property type="entry name" value="ALDEHYDE DEHYDROGENASE TYPE III, ISOFORM Q"/>
    <property type="match status" value="1"/>
</dbReference>
<dbReference type="FunFam" id="3.40.605.10:FF:000004">
    <property type="entry name" value="Aldehyde dehydrogenase"/>
    <property type="match status" value="1"/>
</dbReference>